<protein>
    <submittedName>
        <fullName evidence="1">SPOR domain-containing protein</fullName>
    </submittedName>
</protein>
<organism evidence="1 2">
    <name type="scientific">Lepagella muris</name>
    <dbReference type="NCBI Taxonomy" id="3032870"/>
    <lineage>
        <taxon>Bacteria</taxon>
        <taxon>Pseudomonadati</taxon>
        <taxon>Bacteroidota</taxon>
        <taxon>Bacteroidia</taxon>
        <taxon>Bacteroidales</taxon>
        <taxon>Muribaculaceae</taxon>
        <taxon>Lepagella</taxon>
    </lineage>
</organism>
<proteinExistence type="predicted"/>
<evidence type="ECO:0000313" key="1">
    <source>
        <dbReference type="EMBL" id="TGY79572.1"/>
    </source>
</evidence>
<dbReference type="Proteomes" id="UP000306319">
    <property type="component" value="Unassembled WGS sequence"/>
</dbReference>
<gene>
    <name evidence="1" type="ORF">E5331_06070</name>
</gene>
<name>A0AC61RHL5_9BACT</name>
<accession>A0AC61RHL5</accession>
<sequence>MKNFTYRSFEEKENIETILKRRKRKLNRQQILSGCILGVILVTLALYIGHHLYYTELDGYVHVDANKVRTPFDIYLDSVYVHTGDFVEPGDTLYSYYMLDMLVDNANPNEEPAMIAVGRNYTLQHTIAVQEIEVMKVRIEELRKQILAEDHNISFGLSDNSHKLDLQRQLREAEAKLRALQGELDALRRSQPEARVLYGGNSRFRNDSTLVPQIYDDARSAYMRRAISYRLASDSSLITDVKAPVHMIFFKEEEILSKQHLNLEANNLKVVAYVPINKMHRINNNSRAEVVVNDDVKFTASVSVLGTRTEMIPENLRSYFSKKNTAVIAILTLDPGQTVPLWSLASGIPVTVRVKNYNAEKQDCGKPDYLWFTTGRGTSADSIRSPQETTLMQQSSKTSTENDTTPRDSI</sequence>
<comment type="caution">
    <text evidence="1">The sequence shown here is derived from an EMBL/GenBank/DDBJ whole genome shotgun (WGS) entry which is preliminary data.</text>
</comment>
<dbReference type="EMBL" id="SRYB01000006">
    <property type="protein sequence ID" value="TGY79572.1"/>
    <property type="molecule type" value="Genomic_DNA"/>
</dbReference>
<keyword evidence="2" id="KW-1185">Reference proteome</keyword>
<reference evidence="1" key="1">
    <citation type="submission" date="2019-04" db="EMBL/GenBank/DDBJ databases">
        <title>Microbes associate with the intestines of laboratory mice.</title>
        <authorList>
            <person name="Navarre W."/>
            <person name="Wong E."/>
            <person name="Huang K."/>
            <person name="Tropini C."/>
            <person name="Ng K."/>
            <person name="Yu B."/>
        </authorList>
    </citation>
    <scope>NUCLEOTIDE SEQUENCE</scope>
    <source>
        <strain evidence="1">NM04_E33</strain>
    </source>
</reference>
<evidence type="ECO:0000313" key="2">
    <source>
        <dbReference type="Proteomes" id="UP000306319"/>
    </source>
</evidence>